<gene>
    <name evidence="1" type="ORF">A4X20_28850</name>
</gene>
<sequence>MQRDPELARRINLLFDIMHTRTEPPLSTETAAAAMSARGGPAISAARLEQFRLGYRGDALDAQLSVVAEFFGVPSIYLTETGVRTGIDAQLHLVRLMREMGDRGPAPGLSVMVGGDDPRGVCGGDAEVGV</sequence>
<dbReference type="Gene3D" id="1.10.260.40">
    <property type="entry name" value="lambda repressor-like DNA-binding domains"/>
    <property type="match status" value="1"/>
</dbReference>
<evidence type="ECO:0000313" key="1">
    <source>
        <dbReference type="EMBL" id="OAN31852.1"/>
    </source>
</evidence>
<evidence type="ECO:0000313" key="2">
    <source>
        <dbReference type="Proteomes" id="UP000078396"/>
    </source>
</evidence>
<proteinExistence type="predicted"/>
<accession>A0A178LNF0</accession>
<dbReference type="RefSeq" id="WP_052765266.1">
    <property type="nucleotide sequence ID" value="NZ_PV682406.1"/>
</dbReference>
<name>A0A178LNF0_MYCIR</name>
<organism evidence="1 2">
    <name type="scientific">Mycolicibacterium iranicum</name>
    <name type="common">Mycobacterium iranicum</name>
    <dbReference type="NCBI Taxonomy" id="912594"/>
    <lineage>
        <taxon>Bacteria</taxon>
        <taxon>Bacillati</taxon>
        <taxon>Actinomycetota</taxon>
        <taxon>Actinomycetes</taxon>
        <taxon>Mycobacteriales</taxon>
        <taxon>Mycobacteriaceae</taxon>
        <taxon>Mycolicibacterium</taxon>
    </lineage>
</organism>
<dbReference type="Proteomes" id="UP000078396">
    <property type="component" value="Unassembled WGS sequence"/>
</dbReference>
<comment type="caution">
    <text evidence="1">The sequence shown here is derived from an EMBL/GenBank/DDBJ whole genome shotgun (WGS) entry which is preliminary data.</text>
</comment>
<reference evidence="1 2" key="1">
    <citation type="submission" date="2016-04" db="EMBL/GenBank/DDBJ databases">
        <title>Draft Genome Sequences of Staphylococcus capitis Strain H36, S. capitis Strain H65, S. cohnii Strain H62, S. hominis Strain H69, Mycobacterium iranicum Strain H39, Plantibacter sp. Strain H53, Pseudomonas oryzihabitans Strain H72, and Microbacterium sp. Strain H83, isolated from residential settings.</title>
        <authorList>
            <person name="Lymperopoulou D."/>
            <person name="Adams R.I."/>
            <person name="Lindow S."/>
            <person name="Coil D.A."/>
            <person name="Jospin G."/>
            <person name="Eisen J.A."/>
        </authorList>
    </citation>
    <scope>NUCLEOTIDE SEQUENCE [LARGE SCALE GENOMIC DNA]</scope>
    <source>
        <strain evidence="1 2">H39</strain>
    </source>
</reference>
<dbReference type="GO" id="GO:0003677">
    <property type="term" value="F:DNA binding"/>
    <property type="evidence" value="ECO:0007669"/>
    <property type="project" value="InterPro"/>
</dbReference>
<dbReference type="AlphaFoldDB" id="A0A178LNF0"/>
<protein>
    <submittedName>
        <fullName evidence="1">Uncharacterized protein</fullName>
    </submittedName>
</protein>
<dbReference type="InterPro" id="IPR010982">
    <property type="entry name" value="Lambda_DNA-bd_dom_sf"/>
</dbReference>
<dbReference type="EMBL" id="LWCS01000056">
    <property type="protein sequence ID" value="OAN31852.1"/>
    <property type="molecule type" value="Genomic_DNA"/>
</dbReference>